<dbReference type="GO" id="GO:0016020">
    <property type="term" value="C:membrane"/>
    <property type="evidence" value="ECO:0007669"/>
    <property type="project" value="UniProtKB-SubCell"/>
</dbReference>
<comment type="subcellular location">
    <subcellularLocation>
        <location evidence="1">Membrane</location>
        <topology evidence="1">Multi-pass membrane protein</topology>
    </subcellularLocation>
</comment>
<name>A0A183MUJ1_9TREM</name>
<dbReference type="STRING" id="48269.A0A183MUJ1"/>
<dbReference type="Proteomes" id="UP000277204">
    <property type="component" value="Unassembled WGS sequence"/>
</dbReference>
<proteinExistence type="predicted"/>
<keyword evidence="2" id="KW-0812">Transmembrane</keyword>
<evidence type="ECO:0000256" key="1">
    <source>
        <dbReference type="ARBA" id="ARBA00004141"/>
    </source>
</evidence>
<dbReference type="Pfam" id="PF00335">
    <property type="entry name" value="Tetraspanin"/>
    <property type="match status" value="1"/>
</dbReference>
<reference evidence="5 6" key="1">
    <citation type="submission" date="2018-11" db="EMBL/GenBank/DDBJ databases">
        <authorList>
            <consortium name="Pathogen Informatics"/>
        </authorList>
    </citation>
    <scope>NUCLEOTIDE SEQUENCE [LARGE SCALE GENOMIC DNA]</scope>
    <source>
        <strain evidence="5 6">Zambia</strain>
    </source>
</reference>
<evidence type="ECO:0000256" key="3">
    <source>
        <dbReference type="ARBA" id="ARBA00022989"/>
    </source>
</evidence>
<evidence type="ECO:0000313" key="6">
    <source>
        <dbReference type="Proteomes" id="UP000277204"/>
    </source>
</evidence>
<evidence type="ECO:0000313" key="5">
    <source>
        <dbReference type="EMBL" id="VDP32663.1"/>
    </source>
</evidence>
<keyword evidence="3" id="KW-1133">Transmembrane helix</keyword>
<evidence type="ECO:0000256" key="2">
    <source>
        <dbReference type="ARBA" id="ARBA00022692"/>
    </source>
</evidence>
<dbReference type="InterPro" id="IPR018499">
    <property type="entry name" value="Tetraspanin/Peripherin"/>
</dbReference>
<organism evidence="5 6">
    <name type="scientific">Schistosoma margrebowiei</name>
    <dbReference type="NCBI Taxonomy" id="48269"/>
    <lineage>
        <taxon>Eukaryota</taxon>
        <taxon>Metazoa</taxon>
        <taxon>Spiralia</taxon>
        <taxon>Lophotrochozoa</taxon>
        <taxon>Platyhelminthes</taxon>
        <taxon>Trematoda</taxon>
        <taxon>Digenea</taxon>
        <taxon>Strigeidida</taxon>
        <taxon>Schistosomatoidea</taxon>
        <taxon>Schistosomatidae</taxon>
        <taxon>Schistosoma</taxon>
    </lineage>
</organism>
<dbReference type="EMBL" id="UZAI01018055">
    <property type="protein sequence ID" value="VDP32663.1"/>
    <property type="molecule type" value="Genomic_DNA"/>
</dbReference>
<gene>
    <name evidence="5" type="ORF">SMRZ_LOCUS19716</name>
</gene>
<protein>
    <submittedName>
        <fullName evidence="5">Uncharacterized protein</fullName>
    </submittedName>
</protein>
<evidence type="ECO:0000256" key="4">
    <source>
        <dbReference type="ARBA" id="ARBA00023136"/>
    </source>
</evidence>
<sequence length="440" mass="49451">MKTLNLVPNLAGKLGLEGKPKTVSLKTLSNKSLSVSKEVDVELHSIDFSSSVMDQKVLTVKKLPAVYKTVPTAQQMEKLEDKFEQLYSTEFKDPLSRTSSMSVKNRIALSESAFGIADYTRSENVSRQVHCSFLSTKFKVVKRKTETPSANKPKSTLRKSKEKKDTTLKVKTTKRPKVTIICILIISGSGLFMLSEEANFMILRKIIKLFVKHVVPPSSNYGNGVGKLMMTITQNLSIAVFTFSLSNLLICIIGFIAVWNQKSSLLRMYQIMLGFLLLGHLMLIVGYYFSKQTIEDHLKDFLKSLMTEYVSLRSGTPASLFTASVMVMLNCCGATYRQFDWKYTKFDPVDTYDNIIYHGINQPIPCCKMNDQLEIINITCPFEYTKYNSNIGIGCDKPFAEEITLYLNTIVLGSISVLLINVIMLCIGVKAIKDFNPITL</sequence>
<accession>A0A183MUJ1</accession>
<dbReference type="AlphaFoldDB" id="A0A183MUJ1"/>
<keyword evidence="4" id="KW-0472">Membrane</keyword>
<keyword evidence="6" id="KW-1185">Reference proteome</keyword>